<dbReference type="Pfam" id="PF00440">
    <property type="entry name" value="TetR_N"/>
    <property type="match status" value="1"/>
</dbReference>
<dbReference type="InterPro" id="IPR009057">
    <property type="entry name" value="Homeodomain-like_sf"/>
</dbReference>
<dbReference type="PROSITE" id="PS50977">
    <property type="entry name" value="HTH_TETR_2"/>
    <property type="match status" value="1"/>
</dbReference>
<dbReference type="InterPro" id="IPR023772">
    <property type="entry name" value="DNA-bd_HTH_TetR-type_CS"/>
</dbReference>
<name>A0A164QMJ6_BACCE</name>
<dbReference type="Gene3D" id="1.10.357.10">
    <property type="entry name" value="Tetracycline Repressor, domain 2"/>
    <property type="match status" value="1"/>
</dbReference>
<keyword evidence="2" id="KW-0805">Transcription regulation</keyword>
<feature type="domain" description="HTH tetR-type" evidence="6">
    <location>
        <begin position="1"/>
        <end position="61"/>
    </location>
</feature>
<proteinExistence type="predicted"/>
<evidence type="ECO:0000256" key="2">
    <source>
        <dbReference type="ARBA" id="ARBA00023015"/>
    </source>
</evidence>
<dbReference type="PRINTS" id="PR00455">
    <property type="entry name" value="HTHTETR"/>
</dbReference>
<dbReference type="InterPro" id="IPR036271">
    <property type="entry name" value="Tet_transcr_reg_TetR-rel_C_sf"/>
</dbReference>
<evidence type="ECO:0000313" key="8">
    <source>
        <dbReference type="Proteomes" id="UP000076482"/>
    </source>
</evidence>
<gene>
    <name evidence="7" type="ORF">B4088_0369</name>
</gene>
<protein>
    <submittedName>
        <fullName evidence="7">Transcriptional regulator TetR family</fullName>
    </submittedName>
</protein>
<dbReference type="PROSITE" id="PS01081">
    <property type="entry name" value="HTH_TETR_1"/>
    <property type="match status" value="1"/>
</dbReference>
<dbReference type="SUPFAM" id="SSF48498">
    <property type="entry name" value="Tetracyclin repressor-like, C-terminal domain"/>
    <property type="match status" value="1"/>
</dbReference>
<sequence length="192" mass="22081">MSKEQQILSVAAKVFSNYGYKATTMELIAKQAGIAKGTIYRFFNSKEALWNAIVLHVITDMKETAEESFQSGLPFNQCVHNAIRKILSFRQHHKFTIKLYQEKHDRGTKAAEKAIDQLDQAIFSYIASKFDVAIQNKEIQPCNTTLTAFLVVKSYISLIFDWEKHQPPLSEEEILNIFDTHLFEKQHKEVAP</sequence>
<evidence type="ECO:0000256" key="5">
    <source>
        <dbReference type="PROSITE-ProRule" id="PRU00335"/>
    </source>
</evidence>
<keyword evidence="1" id="KW-0678">Repressor</keyword>
<evidence type="ECO:0000256" key="4">
    <source>
        <dbReference type="ARBA" id="ARBA00023163"/>
    </source>
</evidence>
<dbReference type="PANTHER" id="PTHR43479:SF11">
    <property type="entry name" value="ACREF_ENVCD OPERON REPRESSOR-RELATED"/>
    <property type="match status" value="1"/>
</dbReference>
<organism evidence="7 8">
    <name type="scientific">Bacillus cereus</name>
    <dbReference type="NCBI Taxonomy" id="1396"/>
    <lineage>
        <taxon>Bacteria</taxon>
        <taxon>Bacillati</taxon>
        <taxon>Bacillota</taxon>
        <taxon>Bacilli</taxon>
        <taxon>Bacillales</taxon>
        <taxon>Bacillaceae</taxon>
        <taxon>Bacillus</taxon>
        <taxon>Bacillus cereus group</taxon>
    </lineage>
</organism>
<dbReference type="GO" id="GO:0003677">
    <property type="term" value="F:DNA binding"/>
    <property type="evidence" value="ECO:0007669"/>
    <property type="project" value="UniProtKB-UniRule"/>
</dbReference>
<dbReference type="PANTHER" id="PTHR43479">
    <property type="entry name" value="ACREF/ENVCD OPERON REPRESSOR-RELATED"/>
    <property type="match status" value="1"/>
</dbReference>
<dbReference type="InterPro" id="IPR001647">
    <property type="entry name" value="HTH_TetR"/>
</dbReference>
<reference evidence="7 8" key="1">
    <citation type="submission" date="2015-09" db="EMBL/GenBank/DDBJ databases">
        <title>Bacillus cereus food isolates.</title>
        <authorList>
            <person name="Boekhorst J."/>
        </authorList>
    </citation>
    <scope>NUCLEOTIDE SEQUENCE [LARGE SCALE GENOMIC DNA]</scope>
    <source>
        <strain evidence="7 8">B4088</strain>
    </source>
</reference>
<accession>A0A164QMJ6</accession>
<dbReference type="Proteomes" id="UP000076482">
    <property type="component" value="Unassembled WGS sequence"/>
</dbReference>
<dbReference type="FunFam" id="1.10.10.60:FF:000141">
    <property type="entry name" value="TetR family transcriptional regulator"/>
    <property type="match status" value="1"/>
</dbReference>
<dbReference type="PATRIC" id="fig|1396.535.peg.4115"/>
<evidence type="ECO:0000256" key="1">
    <source>
        <dbReference type="ARBA" id="ARBA00022491"/>
    </source>
</evidence>
<dbReference type="EMBL" id="LJKE01000015">
    <property type="protein sequence ID" value="KZD71908.1"/>
    <property type="molecule type" value="Genomic_DNA"/>
</dbReference>
<keyword evidence="4" id="KW-0804">Transcription</keyword>
<dbReference type="AlphaFoldDB" id="A0A164QMJ6"/>
<dbReference type="RefSeq" id="WP_063259603.1">
    <property type="nucleotide sequence ID" value="NZ_LJKE01000015.1"/>
</dbReference>
<dbReference type="InterPro" id="IPR050624">
    <property type="entry name" value="HTH-type_Tx_Regulator"/>
</dbReference>
<dbReference type="GO" id="GO:0045892">
    <property type="term" value="P:negative regulation of DNA-templated transcription"/>
    <property type="evidence" value="ECO:0007669"/>
    <property type="project" value="UniProtKB-ARBA"/>
</dbReference>
<evidence type="ECO:0000259" key="6">
    <source>
        <dbReference type="PROSITE" id="PS50977"/>
    </source>
</evidence>
<evidence type="ECO:0000313" key="7">
    <source>
        <dbReference type="EMBL" id="KZD71908.1"/>
    </source>
</evidence>
<dbReference type="SUPFAM" id="SSF46689">
    <property type="entry name" value="Homeodomain-like"/>
    <property type="match status" value="1"/>
</dbReference>
<comment type="caution">
    <text evidence="7">The sequence shown here is derived from an EMBL/GenBank/DDBJ whole genome shotgun (WGS) entry which is preliminary data.</text>
</comment>
<evidence type="ECO:0000256" key="3">
    <source>
        <dbReference type="ARBA" id="ARBA00023125"/>
    </source>
</evidence>
<keyword evidence="3 5" id="KW-0238">DNA-binding</keyword>
<feature type="DNA-binding region" description="H-T-H motif" evidence="5">
    <location>
        <begin position="24"/>
        <end position="43"/>
    </location>
</feature>